<dbReference type="SUPFAM" id="SSF82714">
    <property type="entry name" value="Multidrug efflux transporter AcrB TolC docking domain, DN and DC subdomains"/>
    <property type="match status" value="1"/>
</dbReference>
<evidence type="ECO:0000313" key="10">
    <source>
        <dbReference type="EMBL" id="RCX03658.1"/>
    </source>
</evidence>
<dbReference type="RefSeq" id="WP_114366083.1">
    <property type="nucleotide sequence ID" value="NZ_BHZF01000002.1"/>
</dbReference>
<dbReference type="InterPro" id="IPR001036">
    <property type="entry name" value="Acrflvin-R"/>
</dbReference>
<feature type="transmembrane region" description="Helical" evidence="9">
    <location>
        <begin position="393"/>
        <end position="412"/>
    </location>
</feature>
<dbReference type="Gene3D" id="3.30.2090.10">
    <property type="entry name" value="Multidrug efflux transporter AcrB TolC docking domain, DN and DC subdomains"/>
    <property type="match status" value="2"/>
</dbReference>
<evidence type="ECO:0000313" key="11">
    <source>
        <dbReference type="Proteomes" id="UP000253517"/>
    </source>
</evidence>
<feature type="transmembrane region" description="Helical" evidence="9">
    <location>
        <begin position="538"/>
        <end position="555"/>
    </location>
</feature>
<keyword evidence="6 9" id="KW-1133">Transmembrane helix</keyword>
<dbReference type="Gene3D" id="3.30.70.1430">
    <property type="entry name" value="Multidrug efflux transporter AcrB pore domain"/>
    <property type="match status" value="2"/>
</dbReference>
<gene>
    <name evidence="10" type="ORF">DES35_102109</name>
</gene>
<dbReference type="PRINTS" id="PR00702">
    <property type="entry name" value="ACRIFLAVINRP"/>
</dbReference>
<evidence type="ECO:0000256" key="7">
    <source>
        <dbReference type="ARBA" id="ARBA00023136"/>
    </source>
</evidence>
<accession>A0A369A5H6</accession>
<reference evidence="10 11" key="1">
    <citation type="submission" date="2018-07" db="EMBL/GenBank/DDBJ databases">
        <title>Genomic Encyclopedia of Type Strains, Phase IV (KMG-IV): sequencing the most valuable type-strain genomes for metagenomic binning, comparative biology and taxonomic classification.</title>
        <authorList>
            <person name="Goeker M."/>
        </authorList>
    </citation>
    <scope>NUCLEOTIDE SEQUENCE [LARGE SCALE GENOMIC DNA]</scope>
    <source>
        <strain evidence="10 11">DSM 21410</strain>
    </source>
</reference>
<feature type="transmembrane region" description="Helical" evidence="9">
    <location>
        <begin position="873"/>
        <end position="890"/>
    </location>
</feature>
<dbReference type="GO" id="GO:0042910">
    <property type="term" value="F:xenobiotic transmembrane transporter activity"/>
    <property type="evidence" value="ECO:0007669"/>
    <property type="project" value="TreeGrafter"/>
</dbReference>
<comment type="similarity">
    <text evidence="2">Belongs to the resistance-nodulation-cell division (RND) (TC 2.A.6) family.</text>
</comment>
<dbReference type="PANTHER" id="PTHR32063">
    <property type="match status" value="1"/>
</dbReference>
<dbReference type="Pfam" id="PF00873">
    <property type="entry name" value="ACR_tran"/>
    <property type="match status" value="1"/>
</dbReference>
<comment type="subcellular location">
    <subcellularLocation>
        <location evidence="1">Cell membrane</location>
        <topology evidence="1">Multi-pass membrane protein</topology>
    </subcellularLocation>
</comment>
<organism evidence="10 11">
    <name type="scientific">Schleiferia thermophila</name>
    <dbReference type="NCBI Taxonomy" id="884107"/>
    <lineage>
        <taxon>Bacteria</taxon>
        <taxon>Pseudomonadati</taxon>
        <taxon>Bacteroidota</taxon>
        <taxon>Flavobacteriia</taxon>
        <taxon>Flavobacteriales</taxon>
        <taxon>Schleiferiaceae</taxon>
        <taxon>Schleiferia</taxon>
    </lineage>
</organism>
<dbReference type="SUPFAM" id="SSF56954">
    <property type="entry name" value="Outer membrane efflux proteins (OEP)"/>
    <property type="match status" value="1"/>
</dbReference>
<name>A0A369A5H6_9FLAO</name>
<keyword evidence="4" id="KW-1003">Cell membrane</keyword>
<keyword evidence="11" id="KW-1185">Reference proteome</keyword>
<dbReference type="Gene3D" id="1.20.1640.10">
    <property type="entry name" value="Multidrug efflux transporter AcrB transmembrane domain"/>
    <property type="match status" value="2"/>
</dbReference>
<feature type="transmembrane region" description="Helical" evidence="9">
    <location>
        <begin position="1040"/>
        <end position="1057"/>
    </location>
</feature>
<evidence type="ECO:0000256" key="8">
    <source>
        <dbReference type="SAM" id="Coils"/>
    </source>
</evidence>
<proteinExistence type="inferred from homology"/>
<evidence type="ECO:0000256" key="1">
    <source>
        <dbReference type="ARBA" id="ARBA00004651"/>
    </source>
</evidence>
<keyword evidence="8" id="KW-0175">Coiled coil</keyword>
<comment type="caution">
    <text evidence="10">The sequence shown here is derived from an EMBL/GenBank/DDBJ whole genome shotgun (WGS) entry which is preliminary data.</text>
</comment>
<dbReference type="GO" id="GO:0005886">
    <property type="term" value="C:plasma membrane"/>
    <property type="evidence" value="ECO:0007669"/>
    <property type="project" value="UniProtKB-SubCell"/>
</dbReference>
<protein>
    <submittedName>
        <fullName evidence="10">Cobalt-zinc-cadmium resistance protein CzcA</fullName>
    </submittedName>
</protein>
<keyword evidence="7 9" id="KW-0472">Membrane</keyword>
<keyword evidence="5 9" id="KW-0812">Transmembrane</keyword>
<feature type="transmembrane region" description="Helical" evidence="9">
    <location>
        <begin position="974"/>
        <end position="996"/>
    </location>
</feature>
<dbReference type="SUPFAM" id="SSF82866">
    <property type="entry name" value="Multidrug efflux transporter AcrB transmembrane domain"/>
    <property type="match status" value="2"/>
</dbReference>
<dbReference type="GO" id="GO:0015562">
    <property type="term" value="F:efflux transmembrane transporter activity"/>
    <property type="evidence" value="ECO:0007669"/>
    <property type="project" value="InterPro"/>
</dbReference>
<sequence>MVRKIISYSVNNPLYVFLGIVLLTGWGIWSLFRIPLDAVPDITNNQAQIVTFSPALSADEVEYFITAPIERKLANLPGVNELRSITRYGLSVITVVFEENRDIYTCRQLIAEQLNILSDEIPLEYGKPELMPITTGLGEIFQYVLVIDPKYENAYSLYDLRTIQDWIVKKQLAGIPGVIDISSLGGFVKQYEIAYHPEKLSQHEITIDDIRTAILANNANVGSGYLSFGSNAVYVKTDGLLKNEQQIKDVPVALKNNIPIQIKHVADVRPGHALRYGACTMDGKGEVVGGIVLMLKDESSSKVLKNIHERIKKIESTLPPGITIYPFLDRSHLIQRTITTVIKNLTEGALIVVLILLLFLGSYKAALITASVIPLSMLFAFGMMNVFGVSANLMSLGAIDFGILVDGAVIIVEGVMHHFNIRNSSLSMANFNIKKQEIATISSSIYSKAFFGILIILLVLLPVLSFEGVEGKMFQPMILTLSFALIGSLILSMTYVPVVCTLFLHPDDKHLKFSNIFQKKIESLYSLLLEKSFSRGKIIIFIAFLSFVASIFILVNRGAEFVPNLEEGNLALQVLIEPGSSLESMIATTTKIESVLLNNFQEVKHVISKIGSSEVPTDPMAIEEADIMIILHSKSSWKHRDKNELVSAMKSLLSESFPHIQMEFSQPIQLRFNELLSGNKSDISIKILGEDRDVLNSISKQVFSFAKNVKGAADVRIEINTGLPYRIYEINRPFAAISGVRVSDINTALQSFRAGIEVGQFYENEKRFSIVIRSADTTNNASVHFIPIKTAYGNLPFYHFVKIRDQNGTRQISRERGMRKVEIGINIRGRDVKSVVNEIENYVKNNVELPPGVLIDYGGQFENLQRAVNKLELILPIVILIILFLLYIAFNDISIAFLIFSVVPLATIGGVFALLLRNMPFSISASIGFIALFGIAVLNGVVLMSVIQRELRNNPGENIYKVVLKACMQRVRPVLLTGMVAAFGFLPMALSTSAGAEVQRPLASVVFGGLITATILTLFVLPNTFLVLKTIRKFIKHKSFLFTVILSILSGNFSLNAQPEQLEISLHEAIEIGMTNNLSIKNSLIQTEISRLAKLTAIDPGPTTISYTYGQINFINNDYNFETFQNLNSITRQIANYKRAIVEYEYTKNNQLLARKILRRDIINTWTNLLFANWIMNIYKLEYENAINLKQQINSLKSNQALKPINILLIENQLKEISIRYQTAKNNVSRYQSDLRKILSLPADIEVIPKDTIFNHQHEFEALLLSDLFTKEIELKEMLAYRDMKIMEQIFFPDIQIGYFNQSLEKERGFRGVYIGIQIPLVAHSAIARIKQSKLMYLIEKNNAIQRKIELSNDLKFLIDSFERLSKEIEDYSKNQLNYSIKLKQTALSEFINGSISSFEYVQAISQMINTEVTYLQVLLQYYLLINEINFLCDEN</sequence>
<dbReference type="GO" id="GO:0008324">
    <property type="term" value="F:monoatomic cation transmembrane transporter activity"/>
    <property type="evidence" value="ECO:0007669"/>
    <property type="project" value="InterPro"/>
</dbReference>
<evidence type="ECO:0000256" key="4">
    <source>
        <dbReference type="ARBA" id="ARBA00022475"/>
    </source>
</evidence>
<feature type="transmembrane region" description="Helical" evidence="9">
    <location>
        <begin position="922"/>
        <end position="947"/>
    </location>
</feature>
<dbReference type="Gene3D" id="1.20.1600.10">
    <property type="entry name" value="Outer membrane efflux proteins (OEP)"/>
    <property type="match status" value="1"/>
</dbReference>
<feature type="transmembrane region" description="Helical" evidence="9">
    <location>
        <begin position="478"/>
        <end position="504"/>
    </location>
</feature>
<evidence type="ECO:0000256" key="9">
    <source>
        <dbReference type="SAM" id="Phobius"/>
    </source>
</evidence>
<dbReference type="PANTHER" id="PTHR32063:SF24">
    <property type="entry name" value="CATION EFFLUX SYSTEM (ACRB_ACRD_ACRF FAMILY)"/>
    <property type="match status" value="1"/>
</dbReference>
<evidence type="ECO:0000256" key="2">
    <source>
        <dbReference type="ARBA" id="ARBA00010942"/>
    </source>
</evidence>
<dbReference type="NCBIfam" id="TIGR00914">
    <property type="entry name" value="2A0601"/>
    <property type="match status" value="1"/>
</dbReference>
<dbReference type="SUPFAM" id="SSF82693">
    <property type="entry name" value="Multidrug efflux transporter AcrB pore domain, PN1, PN2, PC1 and PC2 subdomains"/>
    <property type="match status" value="2"/>
</dbReference>
<feature type="coiled-coil region" evidence="8">
    <location>
        <begin position="1207"/>
        <end position="1234"/>
    </location>
</feature>
<dbReference type="Proteomes" id="UP000253517">
    <property type="component" value="Unassembled WGS sequence"/>
</dbReference>
<dbReference type="EMBL" id="QPJS01000002">
    <property type="protein sequence ID" value="RCX03658.1"/>
    <property type="molecule type" value="Genomic_DNA"/>
</dbReference>
<feature type="transmembrane region" description="Helical" evidence="9">
    <location>
        <begin position="341"/>
        <end position="360"/>
    </location>
</feature>
<dbReference type="Gene3D" id="3.30.70.1320">
    <property type="entry name" value="Multidrug efflux transporter AcrB pore domain like"/>
    <property type="match status" value="1"/>
</dbReference>
<evidence type="ECO:0000256" key="3">
    <source>
        <dbReference type="ARBA" id="ARBA00022448"/>
    </source>
</evidence>
<feature type="transmembrane region" description="Helical" evidence="9">
    <location>
        <begin position="367"/>
        <end position="387"/>
    </location>
</feature>
<feature type="transmembrane region" description="Helical" evidence="9">
    <location>
        <begin position="445"/>
        <end position="466"/>
    </location>
</feature>
<dbReference type="Gene3D" id="3.30.70.1440">
    <property type="entry name" value="Multidrug efflux transporter AcrB pore domain"/>
    <property type="match status" value="1"/>
</dbReference>
<dbReference type="InterPro" id="IPR004763">
    <property type="entry name" value="CusA-like"/>
</dbReference>
<keyword evidence="3" id="KW-0813">Transport</keyword>
<evidence type="ECO:0000256" key="6">
    <source>
        <dbReference type="ARBA" id="ARBA00022989"/>
    </source>
</evidence>
<feature type="transmembrane region" description="Helical" evidence="9">
    <location>
        <begin position="12"/>
        <end position="32"/>
    </location>
</feature>
<feature type="transmembrane region" description="Helical" evidence="9">
    <location>
        <begin position="897"/>
        <end position="916"/>
    </location>
</feature>
<feature type="transmembrane region" description="Helical" evidence="9">
    <location>
        <begin position="1002"/>
        <end position="1028"/>
    </location>
</feature>
<evidence type="ECO:0000256" key="5">
    <source>
        <dbReference type="ARBA" id="ARBA00022692"/>
    </source>
</evidence>
<dbReference type="InterPro" id="IPR027463">
    <property type="entry name" value="AcrB_DN_DC_subdom"/>
</dbReference>